<feature type="region of interest" description="Disordered" evidence="2">
    <location>
        <begin position="124"/>
        <end position="148"/>
    </location>
</feature>
<dbReference type="EMBL" id="BK016194">
    <property type="protein sequence ID" value="DAG01542.1"/>
    <property type="molecule type" value="Genomic_DNA"/>
</dbReference>
<proteinExistence type="predicted"/>
<evidence type="ECO:0000313" key="3">
    <source>
        <dbReference type="EMBL" id="DAG01542.1"/>
    </source>
</evidence>
<sequence length="148" mass="16980">MYLFFILQNMKEKIAKLAALNSQLITKIQEDNKEEVLKISEQIAEVYKELETEVDETDSKNEEVEKTANTVAEVKKTVTAIQEQINKYADLFVAADTVEQLKEDLKTLFAEQVKKLEERVETLEGLSPASNQQEGVHKITDDPWDFDN</sequence>
<organism evidence="3">
    <name type="scientific">Siphoviridae sp. ctNHg2</name>
    <dbReference type="NCBI Taxonomy" id="2825467"/>
    <lineage>
        <taxon>Viruses</taxon>
        <taxon>Duplodnaviria</taxon>
        <taxon>Heunggongvirae</taxon>
        <taxon>Uroviricota</taxon>
        <taxon>Caudoviricetes</taxon>
    </lineage>
</organism>
<accession>A0A8S5V4B9</accession>
<evidence type="ECO:0000256" key="2">
    <source>
        <dbReference type="SAM" id="MobiDB-lite"/>
    </source>
</evidence>
<name>A0A8S5V4B9_9CAUD</name>
<protein>
    <submittedName>
        <fullName evidence="3">Nucleoporin</fullName>
    </submittedName>
</protein>
<feature type="coiled-coil region" evidence="1">
    <location>
        <begin position="7"/>
        <end position="67"/>
    </location>
</feature>
<keyword evidence="1" id="KW-0175">Coiled coil</keyword>
<reference evidence="3" key="1">
    <citation type="journal article" date="2021" name="Proc. Natl. Acad. Sci. U.S.A.">
        <title>A Catalog of Tens of Thousands of Viruses from Human Metagenomes Reveals Hidden Associations with Chronic Diseases.</title>
        <authorList>
            <person name="Tisza M.J."/>
            <person name="Buck C.B."/>
        </authorList>
    </citation>
    <scope>NUCLEOTIDE SEQUENCE</scope>
    <source>
        <strain evidence="3">CtNHg2</strain>
    </source>
</reference>
<evidence type="ECO:0000256" key="1">
    <source>
        <dbReference type="SAM" id="Coils"/>
    </source>
</evidence>